<dbReference type="SUPFAM" id="SSF56281">
    <property type="entry name" value="Metallo-hydrolase/oxidoreductase"/>
    <property type="match status" value="1"/>
</dbReference>
<dbReference type="InterPro" id="IPR036866">
    <property type="entry name" value="RibonucZ/Hydroxyglut_hydro"/>
</dbReference>
<proteinExistence type="predicted"/>
<organism evidence="2 3">
    <name type="scientific">Sulfitobacter aestuariivivens</name>
    <dbReference type="NCBI Taxonomy" id="2766981"/>
    <lineage>
        <taxon>Bacteria</taxon>
        <taxon>Pseudomonadati</taxon>
        <taxon>Pseudomonadota</taxon>
        <taxon>Alphaproteobacteria</taxon>
        <taxon>Rhodobacterales</taxon>
        <taxon>Roseobacteraceae</taxon>
        <taxon>Sulfitobacter</taxon>
    </lineage>
</organism>
<keyword evidence="1" id="KW-0732">Signal</keyword>
<keyword evidence="3" id="KW-1185">Reference proteome</keyword>
<reference evidence="2" key="1">
    <citation type="submission" date="2020-08" db="EMBL/GenBank/DDBJ databases">
        <title>Sulfitobacter aestuariivivens sp. nov., isolated from a tidal flat.</title>
        <authorList>
            <person name="Park S."/>
            <person name="Yoon J.-H."/>
        </authorList>
    </citation>
    <scope>NUCLEOTIDE SEQUENCE</scope>
    <source>
        <strain evidence="2">TSTF-M16</strain>
    </source>
</reference>
<comment type="caution">
    <text evidence="2">The sequence shown here is derived from an EMBL/GenBank/DDBJ whole genome shotgun (WGS) entry which is preliminary data.</text>
</comment>
<dbReference type="Pfam" id="PF13483">
    <property type="entry name" value="Lactamase_B_3"/>
    <property type="match status" value="1"/>
</dbReference>
<evidence type="ECO:0000313" key="3">
    <source>
        <dbReference type="Proteomes" id="UP000635142"/>
    </source>
</evidence>
<dbReference type="Gene3D" id="3.60.15.10">
    <property type="entry name" value="Ribonuclease Z/Hydroxyacylglutathione hydrolase-like"/>
    <property type="match status" value="1"/>
</dbReference>
<dbReference type="RefSeq" id="WP_191074749.1">
    <property type="nucleotide sequence ID" value="NZ_JACTAG010000001.1"/>
</dbReference>
<dbReference type="AlphaFoldDB" id="A0A927D3Q2"/>
<feature type="chain" id="PRO_5037618412" evidence="1">
    <location>
        <begin position="22"/>
        <end position="275"/>
    </location>
</feature>
<dbReference type="PANTHER" id="PTHR39189:SF1">
    <property type="entry name" value="UPF0173 METAL-DEPENDENT HYDROLASE YTKL"/>
    <property type="match status" value="1"/>
</dbReference>
<dbReference type="Proteomes" id="UP000635142">
    <property type="component" value="Unassembled WGS sequence"/>
</dbReference>
<sequence length="275" mass="30094">MVIRVFILITLLLTVPMSGQAQDRTPSHCIALAEATDGMAYVTLASLPDVPAEEVYLHYIAHASFLIRSHGGLNMVTDYTGFTGTLPLIPDVVTMNHAHESHWTAFPDPAIPHALPGWGPFGEGIDHKVDLGEVLVRNVSTDIRSVFSGIETEGNSIFIFEMAGLCIGHLGHLHHEPDAGQYAAIGRLDVVMAPVDGGFTLDQPTMIRVLKRLKSSIVIPMHWFSQLALDDFLRGMQDEFAVVELDGPGLTVSVDRLPSRPTIMVLRPAYLRADR</sequence>
<dbReference type="EMBL" id="JACTAG010000001">
    <property type="protein sequence ID" value="MBD3663816.1"/>
    <property type="molecule type" value="Genomic_DNA"/>
</dbReference>
<dbReference type="PANTHER" id="PTHR39189">
    <property type="entry name" value="UPF0173 METAL-DEPENDENT HYDROLASE YTKL"/>
    <property type="match status" value="1"/>
</dbReference>
<feature type="signal peptide" evidence="1">
    <location>
        <begin position="1"/>
        <end position="21"/>
    </location>
</feature>
<protein>
    <submittedName>
        <fullName evidence="2">MBL fold metallo-hydrolase</fullName>
    </submittedName>
</protein>
<name>A0A927D3Q2_9RHOB</name>
<accession>A0A927D3Q2</accession>
<evidence type="ECO:0000256" key="1">
    <source>
        <dbReference type="SAM" id="SignalP"/>
    </source>
</evidence>
<gene>
    <name evidence="2" type="ORF">H9Q16_07785</name>
</gene>
<evidence type="ECO:0000313" key="2">
    <source>
        <dbReference type="EMBL" id="MBD3663816.1"/>
    </source>
</evidence>